<dbReference type="KEGG" id="scas:SACC_14060"/>
<feature type="domain" description="Major facilitator superfamily (MFS) profile" evidence="7">
    <location>
        <begin position="33"/>
        <end position="455"/>
    </location>
</feature>
<dbReference type="SUPFAM" id="SSF103473">
    <property type="entry name" value="MFS general substrate transporter"/>
    <property type="match status" value="1"/>
</dbReference>
<feature type="transmembrane region" description="Helical" evidence="6">
    <location>
        <begin position="126"/>
        <end position="150"/>
    </location>
</feature>
<dbReference type="GO" id="GO:0022857">
    <property type="term" value="F:transmembrane transporter activity"/>
    <property type="evidence" value="ECO:0007669"/>
    <property type="project" value="InterPro"/>
</dbReference>
<reference evidence="8 9" key="1">
    <citation type="journal article" date="2022" name="Microbiol. Resour. Announc.">
        <title>Complete Genome Sequence of the Hyperthermophilic and Acidophilic Archaeon Saccharolobus caldissimus Strain HS-3T.</title>
        <authorList>
            <person name="Sakai H.D."/>
            <person name="Kurosawa N."/>
        </authorList>
    </citation>
    <scope>NUCLEOTIDE SEQUENCE [LARGE SCALE GENOMIC DNA]</scope>
    <source>
        <strain evidence="8 9">JCM32116</strain>
    </source>
</reference>
<feature type="transmembrane region" description="Helical" evidence="6">
    <location>
        <begin position="63"/>
        <end position="83"/>
    </location>
</feature>
<evidence type="ECO:0000256" key="1">
    <source>
        <dbReference type="ARBA" id="ARBA00004651"/>
    </source>
</evidence>
<evidence type="ECO:0000313" key="8">
    <source>
        <dbReference type="EMBL" id="BDB98389.1"/>
    </source>
</evidence>
<dbReference type="PROSITE" id="PS50850">
    <property type="entry name" value="MFS"/>
    <property type="match status" value="1"/>
</dbReference>
<comment type="subcellular location">
    <subcellularLocation>
        <location evidence="1">Cell membrane</location>
        <topology evidence="1">Multi-pass membrane protein</topology>
    </subcellularLocation>
</comment>
<evidence type="ECO:0000313" key="9">
    <source>
        <dbReference type="Proteomes" id="UP001319921"/>
    </source>
</evidence>
<feature type="transmembrane region" description="Helical" evidence="6">
    <location>
        <begin position="197"/>
        <end position="217"/>
    </location>
</feature>
<dbReference type="InterPro" id="IPR020846">
    <property type="entry name" value="MFS_dom"/>
</dbReference>
<keyword evidence="4 6" id="KW-1133">Transmembrane helix</keyword>
<accession>A0AAQ4CRF8</accession>
<gene>
    <name evidence="8" type="ORF">SACC_14060</name>
</gene>
<keyword evidence="9" id="KW-1185">Reference proteome</keyword>
<keyword evidence="2" id="KW-1003">Cell membrane</keyword>
<keyword evidence="3 6" id="KW-0812">Transmembrane</keyword>
<feature type="transmembrane region" description="Helical" evidence="6">
    <location>
        <begin position="29"/>
        <end position="51"/>
    </location>
</feature>
<evidence type="ECO:0000256" key="2">
    <source>
        <dbReference type="ARBA" id="ARBA00022475"/>
    </source>
</evidence>
<feature type="transmembrane region" description="Helical" evidence="6">
    <location>
        <begin position="306"/>
        <end position="327"/>
    </location>
</feature>
<feature type="transmembrane region" description="Helical" evidence="6">
    <location>
        <begin position="103"/>
        <end position="120"/>
    </location>
</feature>
<dbReference type="EMBL" id="AP025226">
    <property type="protein sequence ID" value="BDB98389.1"/>
    <property type="molecule type" value="Genomic_DNA"/>
</dbReference>
<feature type="transmembrane region" description="Helical" evidence="6">
    <location>
        <begin position="171"/>
        <end position="191"/>
    </location>
</feature>
<protein>
    <submittedName>
        <fullName evidence="8">MFS transporter</fullName>
    </submittedName>
</protein>
<feature type="transmembrane region" description="Helical" evidence="6">
    <location>
        <begin position="429"/>
        <end position="451"/>
    </location>
</feature>
<feature type="transmembrane region" description="Helical" evidence="6">
    <location>
        <begin position="362"/>
        <end position="384"/>
    </location>
</feature>
<dbReference type="GeneID" id="68866133"/>
<name>A0AAQ4CRF8_9CREN</name>
<dbReference type="AlphaFoldDB" id="A0AAQ4CRF8"/>
<feature type="transmembrane region" description="Helical" evidence="6">
    <location>
        <begin position="334"/>
        <end position="356"/>
    </location>
</feature>
<evidence type="ECO:0000256" key="4">
    <source>
        <dbReference type="ARBA" id="ARBA00022989"/>
    </source>
</evidence>
<dbReference type="InterPro" id="IPR050189">
    <property type="entry name" value="MFS_Efflux_Transporters"/>
</dbReference>
<organism evidence="8 9">
    <name type="scientific">Saccharolobus caldissimus</name>
    <dbReference type="NCBI Taxonomy" id="1702097"/>
    <lineage>
        <taxon>Archaea</taxon>
        <taxon>Thermoproteota</taxon>
        <taxon>Thermoprotei</taxon>
        <taxon>Sulfolobales</taxon>
        <taxon>Sulfolobaceae</taxon>
        <taxon>Saccharolobus</taxon>
    </lineage>
</organism>
<dbReference type="PANTHER" id="PTHR43124">
    <property type="entry name" value="PURINE EFFLUX PUMP PBUE"/>
    <property type="match status" value="1"/>
</dbReference>
<dbReference type="InterPro" id="IPR011701">
    <property type="entry name" value="MFS"/>
</dbReference>
<sequence>MSVKDKENKQVIAAATVKGRIIPRNVPRIAWYALIMAWLAYATQIIARIGIFNIEPIYASFYHLSPLLTLSIPAIWTILAATLSIPISNMSDRKGGGFHRRHYYLLFLTGYILILGLIAFKPIISSFAVFFALLILSAIIASPLEPLIVASAGDWFPIEHRGFALGFHHTGYPWGSLIGGFLISMLLVIFGENNWPIVFLLPGSLAVILAIVLYKVFTLENQRKLEIECQKRGLHASLAHEFLPSEMGQEKKELGYREAFGLLLKNPTELTMLIVGFLVTGAYWVWAGFLPLYLYYILHYSAAETAFLSVVFTATGGLGQIIWGALSDKIGRKLSLIITTLWFALGVYTVVALAGLGLGVLIGAQLFAGLATNATYPLMYAIGYDVADKRAKATSTAFIDVAFYLGGALLFVTGYLIEIGGGYYSITGYLLNTYFLIGILVGSAILTLVFARETSGWFFKKDWSIFPRRMSNLPELEGESK</sequence>
<keyword evidence="5 6" id="KW-0472">Membrane</keyword>
<dbReference type="Proteomes" id="UP001319921">
    <property type="component" value="Chromosome"/>
</dbReference>
<dbReference type="Gene3D" id="1.20.1250.20">
    <property type="entry name" value="MFS general substrate transporter like domains"/>
    <property type="match status" value="2"/>
</dbReference>
<evidence type="ECO:0000256" key="5">
    <source>
        <dbReference type="ARBA" id="ARBA00023136"/>
    </source>
</evidence>
<evidence type="ECO:0000259" key="7">
    <source>
        <dbReference type="PROSITE" id="PS50850"/>
    </source>
</evidence>
<dbReference type="PANTHER" id="PTHR43124:SF3">
    <property type="entry name" value="CHLORAMPHENICOL EFFLUX PUMP RV0191"/>
    <property type="match status" value="1"/>
</dbReference>
<feature type="transmembrane region" description="Helical" evidence="6">
    <location>
        <begin position="270"/>
        <end position="294"/>
    </location>
</feature>
<feature type="transmembrane region" description="Helical" evidence="6">
    <location>
        <begin position="396"/>
        <end position="417"/>
    </location>
</feature>
<evidence type="ECO:0000256" key="6">
    <source>
        <dbReference type="SAM" id="Phobius"/>
    </source>
</evidence>
<dbReference type="GO" id="GO:0005886">
    <property type="term" value="C:plasma membrane"/>
    <property type="evidence" value="ECO:0007669"/>
    <property type="project" value="UniProtKB-SubCell"/>
</dbReference>
<proteinExistence type="predicted"/>
<dbReference type="InterPro" id="IPR036259">
    <property type="entry name" value="MFS_trans_sf"/>
</dbReference>
<dbReference type="RefSeq" id="WP_229572264.1">
    <property type="nucleotide sequence ID" value="NZ_AP025226.1"/>
</dbReference>
<dbReference type="CDD" id="cd06174">
    <property type="entry name" value="MFS"/>
    <property type="match status" value="1"/>
</dbReference>
<dbReference type="Pfam" id="PF07690">
    <property type="entry name" value="MFS_1"/>
    <property type="match status" value="1"/>
</dbReference>
<evidence type="ECO:0000256" key="3">
    <source>
        <dbReference type="ARBA" id="ARBA00022692"/>
    </source>
</evidence>